<evidence type="ECO:0000256" key="2">
    <source>
        <dbReference type="ARBA" id="ARBA00022490"/>
    </source>
</evidence>
<dbReference type="EMBL" id="HG937693">
    <property type="protein sequence ID" value="CDP35772.1"/>
    <property type="molecule type" value="Genomic_DNA"/>
</dbReference>
<feature type="compositionally biased region" description="Low complexity" evidence="4">
    <location>
        <begin position="131"/>
        <end position="148"/>
    </location>
</feature>
<comment type="subcellular location">
    <subcellularLocation>
        <location evidence="1">Cytoplasm</location>
    </subcellularLocation>
</comment>
<dbReference type="PhylomeDB" id="A0A060TA72"/>
<dbReference type="Pfam" id="PF02358">
    <property type="entry name" value="Trehalose_PPase"/>
    <property type="match status" value="1"/>
</dbReference>
<evidence type="ECO:0000256" key="1">
    <source>
        <dbReference type="ARBA" id="ARBA00004496"/>
    </source>
</evidence>
<dbReference type="Gene3D" id="3.40.50.2000">
    <property type="entry name" value="Glycogen Phosphorylase B"/>
    <property type="match status" value="2"/>
</dbReference>
<dbReference type="InterPro" id="IPR036412">
    <property type="entry name" value="HAD-like_sf"/>
</dbReference>
<dbReference type="FunFam" id="3.40.50.2000:FF:000036">
    <property type="entry name" value="Alpha,alpha-trehalose-phosphate synthase subunit Tps2"/>
    <property type="match status" value="1"/>
</dbReference>
<dbReference type="FunFam" id="3.40.50.2000:FF:000099">
    <property type="entry name" value="Alpha,alpha-trehalose phosphate synthase subunit, putative"/>
    <property type="match status" value="1"/>
</dbReference>
<feature type="compositionally biased region" description="Polar residues" evidence="4">
    <location>
        <begin position="149"/>
        <end position="165"/>
    </location>
</feature>
<dbReference type="Pfam" id="PF00982">
    <property type="entry name" value="Glyco_transf_20"/>
    <property type="match status" value="1"/>
</dbReference>
<reference evidence="6" key="2">
    <citation type="submission" date="2014-06" db="EMBL/GenBank/DDBJ databases">
        <title>The complete genome of Blastobotrys (Arxula) adeninivorans LS3 - a yeast of biotechnological interest.</title>
        <authorList>
            <person name="Kunze G."/>
            <person name="Gaillardin C."/>
            <person name="Czernicka M."/>
            <person name="Durrens P."/>
            <person name="Martin T."/>
            <person name="Boer E."/>
            <person name="Gabaldon T."/>
            <person name="Cruz J."/>
            <person name="Talla E."/>
            <person name="Marck C."/>
            <person name="Goffeau A."/>
            <person name="Barbe V."/>
            <person name="Baret P."/>
            <person name="Baronian K."/>
            <person name="Beier S."/>
            <person name="Bleykasten C."/>
            <person name="Bode R."/>
            <person name="Casaregola S."/>
            <person name="Despons L."/>
            <person name="Fairhead C."/>
            <person name="Giersberg M."/>
            <person name="Gierski P."/>
            <person name="Hahnel U."/>
            <person name="Hartmann A."/>
            <person name="Jankowska D."/>
            <person name="Jubin C."/>
            <person name="Jung P."/>
            <person name="Lafontaine I."/>
            <person name="Leh-Louis V."/>
            <person name="Lemaire M."/>
            <person name="Marcet-Houben M."/>
            <person name="Mascher M."/>
            <person name="Morel G."/>
            <person name="Richard G.-F."/>
            <person name="Riechen J."/>
            <person name="Sacerdot C."/>
            <person name="Sarkar A."/>
            <person name="Savel G."/>
            <person name="Schacherer J."/>
            <person name="Sherman D."/>
            <person name="Straub M.-L."/>
            <person name="Stein N."/>
            <person name="Thierry A."/>
            <person name="Trautwein-Schult A."/>
            <person name="Westhof E."/>
            <person name="Worch S."/>
            <person name="Dujon B."/>
            <person name="Souciet J.-L."/>
            <person name="Wincker P."/>
            <person name="Scholz U."/>
            <person name="Neuveglise N."/>
        </authorList>
    </citation>
    <scope>NUCLEOTIDE SEQUENCE</scope>
    <source>
        <strain evidence="6">LS3</strain>
    </source>
</reference>
<organism evidence="6">
    <name type="scientific">Blastobotrys adeninivorans</name>
    <name type="common">Yeast</name>
    <name type="synonym">Arxula adeninivorans</name>
    <dbReference type="NCBI Taxonomy" id="409370"/>
    <lineage>
        <taxon>Eukaryota</taxon>
        <taxon>Fungi</taxon>
        <taxon>Dikarya</taxon>
        <taxon>Ascomycota</taxon>
        <taxon>Saccharomycotina</taxon>
        <taxon>Dipodascomycetes</taxon>
        <taxon>Dipodascales</taxon>
        <taxon>Trichomonascaceae</taxon>
        <taxon>Blastobotrys</taxon>
    </lineage>
</organism>
<sequence length="977" mass="108911">MTLLIASLLLPQTVSFSIKDGSRTPVEQSAPVRIPENPKRTKSDGMPLSRQVSPSPIPDIVHSLAQTQLGQPSEETSTSSTPGPGSPDDKFFFAPSKLAKRGTSSPMGLSPPQNLVPQLASRVVSGPSGLSNVGSPSSAASSGHGSRATQPPSRAQTPVQKNLTNPRKPVSNGPTVVPAEHIPSRRNSINQSRRLSNDMKIFSDAPWTVEAQVAGNGGLRNSIRRAQADGIVTDLLWVGTLGIPTDALSGDKKQSIEDCLMTEHECLPVFVDDSTFEGHYSHYCKQILWPTLHYQVPDDPKSKAYLDHSWEHYKKLNQAVADRIVKIHKPGDIVWVNDYHLLLVPEMVRRKLPDAKIGLFLHVAFPSSEVFRCLAARRELLEGMLGSNCIGFQIPEYSQHFLQTCNRILATDVTAQGIRYEGKFVSVIDLAIGIDAGSLTEQMCSDEVQRWRKMIRERWSYDKKLIVARDKLEHVRGIKEKLLAYEEFLRKHPEWIENAVLIQVCLSSVVDMELEGEVSKIVDRINSYRTNLASSQPVVFLQQDIDFQQYLALLQEADAFVVSSLREGMNLTCHEFVFCNRSDINGPLILSEFTGAASLLGKSAILVNPWDRKQLAQAFYDAVTMDSSERARRSKQLRQYVTKYSAQDWVGMFREYIVSSWKESEMRKTNSLHRLELPKFEQQYSSVKAGKKRLFFLNLDRIGAAETGNGTMSRLSSHLDLKSLDILDHPSSTALRQSPTPSPLISPQRKISVLYELVSDPANIVYVISADTRATLERLFRRVGNVGLIAENGAYMRPYGSDKWESYVDTAPKKQWKPMVREMLQAVEERLPGSWVQMNENSIFFHANTTAGEDPERVSMIVGELINHVNDAFESQNIRARLTEAGRVVIGDDDISKVPAVKRAYEQCADQVAYLFVAAEGASTEDNDRLFEWARKGVDHHDREVCTVALGSTGTLAEWVLEGVNGLLSALLTVSRA</sequence>
<feature type="compositionally biased region" description="Low complexity" evidence="4">
    <location>
        <begin position="72"/>
        <end position="83"/>
    </location>
</feature>
<dbReference type="PANTHER" id="PTHR10788">
    <property type="entry name" value="TREHALOSE-6-PHOSPHATE SYNTHASE"/>
    <property type="match status" value="1"/>
</dbReference>
<accession>A0A060TA72</accession>
<keyword evidence="5" id="KW-0732">Signal</keyword>
<dbReference type="SUPFAM" id="SSF53756">
    <property type="entry name" value="UDP-Glycosyltransferase/glycogen phosphorylase"/>
    <property type="match status" value="1"/>
</dbReference>
<dbReference type="GO" id="GO:0005946">
    <property type="term" value="C:alpha,alpha-trehalose-phosphate synthase complex (UDP-forming)"/>
    <property type="evidence" value="ECO:0007669"/>
    <property type="project" value="TreeGrafter"/>
</dbReference>
<evidence type="ECO:0000256" key="3">
    <source>
        <dbReference type="ARBA" id="ARBA00022553"/>
    </source>
</evidence>
<evidence type="ECO:0000256" key="5">
    <source>
        <dbReference type="SAM" id="SignalP"/>
    </source>
</evidence>
<evidence type="ECO:0000256" key="4">
    <source>
        <dbReference type="SAM" id="MobiDB-lite"/>
    </source>
</evidence>
<reference evidence="6" key="1">
    <citation type="submission" date="2014-02" db="EMBL/GenBank/DDBJ databases">
        <authorList>
            <person name="Genoscope - CEA"/>
        </authorList>
    </citation>
    <scope>NUCLEOTIDE SEQUENCE</scope>
    <source>
        <strain evidence="6">LS3</strain>
    </source>
</reference>
<dbReference type="PANTHER" id="PTHR10788:SF15">
    <property type="entry name" value="TREHALOSE SYNTHASE COMPLEX REGULATORY SUBUNIT TPS3-RELATED"/>
    <property type="match status" value="1"/>
</dbReference>
<dbReference type="GO" id="GO:0005829">
    <property type="term" value="C:cytosol"/>
    <property type="evidence" value="ECO:0007669"/>
    <property type="project" value="TreeGrafter"/>
</dbReference>
<feature type="chain" id="PRO_5013288818" evidence="5">
    <location>
        <begin position="16"/>
        <end position="977"/>
    </location>
</feature>
<dbReference type="GO" id="GO:0005992">
    <property type="term" value="P:trehalose biosynthetic process"/>
    <property type="evidence" value="ECO:0007669"/>
    <property type="project" value="InterPro"/>
</dbReference>
<dbReference type="GO" id="GO:0004805">
    <property type="term" value="F:trehalose-phosphatase activity"/>
    <property type="evidence" value="ECO:0007669"/>
    <property type="project" value="TreeGrafter"/>
</dbReference>
<feature type="region of interest" description="Disordered" evidence="4">
    <location>
        <begin position="21"/>
        <end position="93"/>
    </location>
</feature>
<feature type="region of interest" description="Disordered" evidence="4">
    <location>
        <begin position="125"/>
        <end position="193"/>
    </location>
</feature>
<keyword evidence="3" id="KW-0597">Phosphoprotein</keyword>
<dbReference type="InterPro" id="IPR003337">
    <property type="entry name" value="Trehalose_PPase"/>
</dbReference>
<proteinExistence type="predicted"/>
<dbReference type="GO" id="GO:0003825">
    <property type="term" value="F:alpha,alpha-trehalose-phosphate synthase (UDP-forming) activity"/>
    <property type="evidence" value="ECO:0007669"/>
    <property type="project" value="TreeGrafter"/>
</dbReference>
<dbReference type="SUPFAM" id="SSF56784">
    <property type="entry name" value="HAD-like"/>
    <property type="match status" value="1"/>
</dbReference>
<gene>
    <name evidence="6" type="ORF">GNLVRS02_ARAD1C43076g</name>
</gene>
<feature type="signal peptide" evidence="5">
    <location>
        <begin position="1"/>
        <end position="15"/>
    </location>
</feature>
<protein>
    <submittedName>
        <fullName evidence="6">ARAD1C43076p</fullName>
    </submittedName>
</protein>
<keyword evidence="2" id="KW-0963">Cytoplasm</keyword>
<evidence type="ECO:0000313" key="6">
    <source>
        <dbReference type="EMBL" id="CDP35772.1"/>
    </source>
</evidence>
<dbReference type="InterPro" id="IPR001830">
    <property type="entry name" value="Glyco_trans_20"/>
</dbReference>
<name>A0A060TA72_BLAAD</name>
<dbReference type="GO" id="GO:0030234">
    <property type="term" value="F:enzyme regulator activity"/>
    <property type="evidence" value="ECO:0007669"/>
    <property type="project" value="UniProtKB-ARBA"/>
</dbReference>
<dbReference type="CDD" id="cd03788">
    <property type="entry name" value="GT20_TPS"/>
    <property type="match status" value="1"/>
</dbReference>
<dbReference type="AlphaFoldDB" id="A0A060TA72"/>